<comment type="similarity">
    <text evidence="1">Belongs to the helicase family. UvrD subfamily.</text>
</comment>
<evidence type="ECO:0000256" key="4">
    <source>
        <dbReference type="ARBA" id="ARBA00022763"/>
    </source>
</evidence>
<evidence type="ECO:0000256" key="10">
    <source>
        <dbReference type="ARBA" id="ARBA00023204"/>
    </source>
</evidence>
<keyword evidence="5 15" id="KW-0378">Hydrolase</keyword>
<dbReference type="GO" id="GO:0043138">
    <property type="term" value="F:3'-5' DNA helicase activity"/>
    <property type="evidence" value="ECO:0007669"/>
    <property type="project" value="UniProtKB-EC"/>
</dbReference>
<dbReference type="SUPFAM" id="SSF52540">
    <property type="entry name" value="P-loop containing nucleoside triphosphate hydrolases"/>
    <property type="match status" value="1"/>
</dbReference>
<accession>A0A239VQW5</accession>
<evidence type="ECO:0000256" key="14">
    <source>
        <dbReference type="ARBA" id="ARBA00048988"/>
    </source>
</evidence>
<evidence type="ECO:0000256" key="16">
    <source>
        <dbReference type="SAM" id="MobiDB-lite"/>
    </source>
</evidence>
<keyword evidence="10" id="KW-0234">DNA repair</keyword>
<dbReference type="GO" id="GO:0005524">
    <property type="term" value="F:ATP binding"/>
    <property type="evidence" value="ECO:0007669"/>
    <property type="project" value="UniProtKB-UniRule"/>
</dbReference>
<evidence type="ECO:0000259" key="17">
    <source>
        <dbReference type="PROSITE" id="PS51198"/>
    </source>
</evidence>
<evidence type="ECO:0000256" key="1">
    <source>
        <dbReference type="ARBA" id="ARBA00009922"/>
    </source>
</evidence>
<dbReference type="Gene3D" id="3.90.320.10">
    <property type="match status" value="1"/>
</dbReference>
<proteinExistence type="inferred from homology"/>
<keyword evidence="3 15" id="KW-0547">Nucleotide-binding</keyword>
<keyword evidence="4" id="KW-0227">DNA damage</keyword>
<protein>
    <recommendedName>
        <fullName evidence="13">DNA 3'-5' helicase</fullName>
        <ecNumber evidence="13">5.6.2.4</ecNumber>
    </recommendedName>
</protein>
<dbReference type="InterPro" id="IPR027417">
    <property type="entry name" value="P-loop_NTPase"/>
</dbReference>
<dbReference type="Gene3D" id="1.10.486.10">
    <property type="entry name" value="PCRA, domain 4"/>
    <property type="match status" value="1"/>
</dbReference>
<keyword evidence="8 15" id="KW-0067">ATP-binding</keyword>
<evidence type="ECO:0000313" key="20">
    <source>
        <dbReference type="Proteomes" id="UP000242637"/>
    </source>
</evidence>
<dbReference type="PROSITE" id="PS51198">
    <property type="entry name" value="UVRD_HELICASE_ATP_BIND"/>
    <property type="match status" value="1"/>
</dbReference>
<keyword evidence="7" id="KW-0269">Exonuclease</keyword>
<dbReference type="Gene3D" id="1.10.10.160">
    <property type="match status" value="1"/>
</dbReference>
<evidence type="ECO:0000256" key="8">
    <source>
        <dbReference type="ARBA" id="ARBA00022840"/>
    </source>
</evidence>
<evidence type="ECO:0000256" key="13">
    <source>
        <dbReference type="ARBA" id="ARBA00034808"/>
    </source>
</evidence>
<dbReference type="PROSITE" id="PS51217">
    <property type="entry name" value="UVRD_HELICASE_CTER"/>
    <property type="match status" value="1"/>
</dbReference>
<comment type="catalytic activity">
    <reaction evidence="14">
        <text>ATP + H2O = ADP + phosphate + H(+)</text>
        <dbReference type="Rhea" id="RHEA:13065"/>
        <dbReference type="ChEBI" id="CHEBI:15377"/>
        <dbReference type="ChEBI" id="CHEBI:15378"/>
        <dbReference type="ChEBI" id="CHEBI:30616"/>
        <dbReference type="ChEBI" id="CHEBI:43474"/>
        <dbReference type="ChEBI" id="CHEBI:456216"/>
        <dbReference type="EC" id="5.6.2.4"/>
    </reaction>
</comment>
<dbReference type="InterPro" id="IPR038726">
    <property type="entry name" value="PDDEXK_AddAB-type"/>
</dbReference>
<keyword evidence="20" id="KW-1185">Reference proteome</keyword>
<feature type="domain" description="UvrD-like helicase ATP-binding" evidence="17">
    <location>
        <begin position="17"/>
        <end position="368"/>
    </location>
</feature>
<evidence type="ECO:0000256" key="11">
    <source>
        <dbReference type="ARBA" id="ARBA00023235"/>
    </source>
</evidence>
<keyword evidence="6 15" id="KW-0347">Helicase</keyword>
<dbReference type="SUPFAM" id="SSF52980">
    <property type="entry name" value="Restriction endonuclease-like"/>
    <property type="match status" value="1"/>
</dbReference>
<dbReference type="Pfam" id="PF13361">
    <property type="entry name" value="UvrD_C"/>
    <property type="match status" value="1"/>
</dbReference>
<dbReference type="Gene3D" id="3.40.50.300">
    <property type="entry name" value="P-loop containing nucleotide triphosphate hydrolases"/>
    <property type="match status" value="3"/>
</dbReference>
<dbReference type="GO" id="GO:0005829">
    <property type="term" value="C:cytosol"/>
    <property type="evidence" value="ECO:0007669"/>
    <property type="project" value="TreeGrafter"/>
</dbReference>
<feature type="domain" description="UvrD-like helicase C-terminal" evidence="18">
    <location>
        <begin position="373"/>
        <end position="701"/>
    </location>
</feature>
<evidence type="ECO:0000256" key="15">
    <source>
        <dbReference type="PROSITE-ProRule" id="PRU00560"/>
    </source>
</evidence>
<dbReference type="GO" id="GO:0000725">
    <property type="term" value="P:recombinational repair"/>
    <property type="evidence" value="ECO:0007669"/>
    <property type="project" value="TreeGrafter"/>
</dbReference>
<dbReference type="EC" id="5.6.2.4" evidence="13"/>
<keyword evidence="2" id="KW-0540">Nuclease</keyword>
<dbReference type="GO" id="GO:0004527">
    <property type="term" value="F:exonuclease activity"/>
    <property type="evidence" value="ECO:0007669"/>
    <property type="project" value="UniProtKB-KW"/>
</dbReference>
<dbReference type="Proteomes" id="UP000242637">
    <property type="component" value="Chromosome 1"/>
</dbReference>
<dbReference type="InterPro" id="IPR014017">
    <property type="entry name" value="DNA_helicase_UvrD-like_C"/>
</dbReference>
<dbReference type="EMBL" id="LT906453">
    <property type="protein sequence ID" value="SNV24058.1"/>
    <property type="molecule type" value="Genomic_DNA"/>
</dbReference>
<dbReference type="GeneID" id="63460152"/>
<sequence>MKIHYSANDIADALGRHHPTPEQAAVIEHPLESMLIVAGAGSGKTETMASRVVWLVANGLVPAESVLGLTFTRKAAGELAERITRRLTAVRAAGLWIPYNDPNTPNDTTTDNDIVAPAVSTYNAYAGRLVKEHGLRLGVEPDAGLLTEALAWQLADSCVTEYTGPMDAVEASPATVTAAILSLSGQLAEHLRTPHDLDTFLTATISDLDSIELAPKKRSLPTSIRKLRAHCAAQQQLLPILADYVRRKREHSVIDFADQVQLAAQLAINFPAVAATERRRFNIVLLDEFQDTSEAQMRLLEALFARSSEEHPPPIPVVAVGDPHQSIYGWRGASATTLTRFPVLFGTHTQGTTTPAPTLPLSISWRNDQAILAAANTVAAELTQHSTVQVHKLRPRPAAGPGRIHTGRWATAEEEATGTAQWIARHWWDTSQPHPENEPPRSGRTAAVLCRRRAQFPLIIDALRKEGLPVEVVGLGGLLMVPEITDLVALIASATDSSRSDKFMRLLAGPVCRLGVRDLDVLAAWARHRDRLMQETVDDQETPAAETETKNDVPEGIDTRPEPSGLIEAVEDLPERGWKDNHGRELTSTARARLEWLSRALSQVREASSQSLPEMVMTAERVLGLEVELLSRPGATPESARAQLDAFAEVVAGFAAGSATATPHALLSYLEAAADQERGLDMPAPASTGAVNVLTVHASKGLEWDVVAVPGLVEGGFPSYPNPARVSFVGDQWQVQPPKDSAWTSDLGAIPYPLRGDANGLPQMDLRGVDSQGAQDALSDFALAGGIHAMREERRLAYVAYTRAVEALLVSTAVWEGHKSPRVTSRFLSEVAQGSVVEEWVDMPPEGAENPTVIDEQVVWPVSAPVSRSVEMEAVRLAMSAGGVVDGVDDLSIEMDVLVAEWLAGRDGVREQVAVLPDHVTGTDLVRLRVDPEGFAVDLRRPMPRPPAVAARAGSQFHAWVEARYRSQVSLLDCVSEGGVGDQEWAGFEVGDEVGDVQRWKENFLASEWADRQPLEVEFSVETVIDGLPVRGRIDAVFARPGGGFEVVDWKTGRAPSAAQVESRSMQLALYRLAYAQLRGVDVQEVGAAFFYAADGVTLRPAMPSRDELSAWVAGLGGGRG</sequence>
<organism evidence="19 20">
    <name type="scientific">Dermatophilus congolensis</name>
    <dbReference type="NCBI Taxonomy" id="1863"/>
    <lineage>
        <taxon>Bacteria</taxon>
        <taxon>Bacillati</taxon>
        <taxon>Actinomycetota</taxon>
        <taxon>Actinomycetes</taxon>
        <taxon>Micrococcales</taxon>
        <taxon>Dermatophilaceae</taxon>
        <taxon>Dermatophilus</taxon>
    </lineage>
</organism>
<dbReference type="InterPro" id="IPR011335">
    <property type="entry name" value="Restrct_endonuc-II-like"/>
</dbReference>
<dbReference type="Pfam" id="PF12705">
    <property type="entry name" value="PDDEXK_1"/>
    <property type="match status" value="1"/>
</dbReference>
<evidence type="ECO:0000256" key="7">
    <source>
        <dbReference type="ARBA" id="ARBA00022839"/>
    </source>
</evidence>
<dbReference type="OrthoDB" id="4812256at2"/>
<feature type="region of interest" description="Disordered" evidence="16">
    <location>
        <begin position="536"/>
        <end position="563"/>
    </location>
</feature>
<evidence type="ECO:0000256" key="3">
    <source>
        <dbReference type="ARBA" id="ARBA00022741"/>
    </source>
</evidence>
<evidence type="ECO:0000256" key="2">
    <source>
        <dbReference type="ARBA" id="ARBA00022722"/>
    </source>
</evidence>
<dbReference type="AlphaFoldDB" id="A0A239VQW5"/>
<evidence type="ECO:0000259" key="18">
    <source>
        <dbReference type="PROSITE" id="PS51217"/>
    </source>
</evidence>
<evidence type="ECO:0000313" key="19">
    <source>
        <dbReference type="EMBL" id="SNV24058.1"/>
    </source>
</evidence>
<dbReference type="GO" id="GO:0016887">
    <property type="term" value="F:ATP hydrolysis activity"/>
    <property type="evidence" value="ECO:0007669"/>
    <property type="project" value="RHEA"/>
</dbReference>
<dbReference type="GO" id="GO:0033202">
    <property type="term" value="C:DNA helicase complex"/>
    <property type="evidence" value="ECO:0007669"/>
    <property type="project" value="TreeGrafter"/>
</dbReference>
<gene>
    <name evidence="19" type="primary">pcrA_2</name>
    <name evidence="19" type="ORF">SAMEA4475696_01972</name>
</gene>
<dbReference type="PANTHER" id="PTHR11070:SF55">
    <property type="entry name" value="DNA 3'-5' HELICASE"/>
    <property type="match status" value="1"/>
</dbReference>
<dbReference type="PANTHER" id="PTHR11070">
    <property type="entry name" value="UVRD / RECB / PCRA DNA HELICASE FAMILY MEMBER"/>
    <property type="match status" value="1"/>
</dbReference>
<dbReference type="InterPro" id="IPR014016">
    <property type="entry name" value="UvrD-like_ATP-bd"/>
</dbReference>
<keyword evidence="11" id="KW-0413">Isomerase</keyword>
<dbReference type="InterPro" id="IPR011604">
    <property type="entry name" value="PDDEXK-like_dom_sf"/>
</dbReference>
<dbReference type="KEGG" id="dco:SAMEA4475696_1972"/>
<dbReference type="InterPro" id="IPR000212">
    <property type="entry name" value="DNA_helicase_UvrD/REP"/>
</dbReference>
<dbReference type="Pfam" id="PF00580">
    <property type="entry name" value="UvrD-helicase"/>
    <property type="match status" value="1"/>
</dbReference>
<dbReference type="InterPro" id="IPR013986">
    <property type="entry name" value="DExx_box_DNA_helicase_dom_sf"/>
</dbReference>
<evidence type="ECO:0000256" key="12">
    <source>
        <dbReference type="ARBA" id="ARBA00034617"/>
    </source>
</evidence>
<evidence type="ECO:0000256" key="5">
    <source>
        <dbReference type="ARBA" id="ARBA00022801"/>
    </source>
</evidence>
<dbReference type="CDD" id="cd17932">
    <property type="entry name" value="DEXQc_UvrD"/>
    <property type="match status" value="1"/>
</dbReference>
<feature type="compositionally biased region" description="Basic and acidic residues" evidence="16">
    <location>
        <begin position="547"/>
        <end position="561"/>
    </location>
</feature>
<name>A0A239VQW5_9MICO</name>
<keyword evidence="9" id="KW-0238">DNA-binding</keyword>
<feature type="binding site" evidence="15">
    <location>
        <begin position="38"/>
        <end position="45"/>
    </location>
    <ligand>
        <name>ATP</name>
        <dbReference type="ChEBI" id="CHEBI:30616"/>
    </ligand>
</feature>
<dbReference type="GO" id="GO:0003677">
    <property type="term" value="F:DNA binding"/>
    <property type="evidence" value="ECO:0007669"/>
    <property type="project" value="UniProtKB-KW"/>
</dbReference>
<evidence type="ECO:0000256" key="6">
    <source>
        <dbReference type="ARBA" id="ARBA00022806"/>
    </source>
</evidence>
<evidence type="ECO:0000256" key="9">
    <source>
        <dbReference type="ARBA" id="ARBA00023125"/>
    </source>
</evidence>
<dbReference type="STRING" id="1121387.GCA_000429885_00340"/>
<comment type="catalytic activity">
    <reaction evidence="12">
        <text>Couples ATP hydrolysis with the unwinding of duplex DNA by translocating in the 3'-5' direction.</text>
        <dbReference type="EC" id="5.6.2.4"/>
    </reaction>
</comment>
<reference evidence="19 20" key="1">
    <citation type="submission" date="2017-06" db="EMBL/GenBank/DDBJ databases">
        <authorList>
            <consortium name="Pathogen Informatics"/>
        </authorList>
    </citation>
    <scope>NUCLEOTIDE SEQUENCE [LARGE SCALE GENOMIC DNA]</scope>
    <source>
        <strain evidence="19 20">NCTC13039</strain>
    </source>
</reference>
<dbReference type="RefSeq" id="WP_028326466.1">
    <property type="nucleotide sequence ID" value="NZ_LT906453.1"/>
</dbReference>